<name>A0A4Y9SLV0_9BURK</name>
<proteinExistence type="predicted"/>
<gene>
    <name evidence="3" type="ORF">E4L96_05980</name>
</gene>
<dbReference type="Proteomes" id="UP000298438">
    <property type="component" value="Unassembled WGS sequence"/>
</dbReference>
<keyword evidence="1" id="KW-0732">Signal</keyword>
<dbReference type="Gene3D" id="3.90.1340.10">
    <property type="entry name" value="Phage tail collar domain"/>
    <property type="match status" value="1"/>
</dbReference>
<dbReference type="OrthoDB" id="8613813at2"/>
<dbReference type="AlphaFoldDB" id="A0A4Y9SLV0"/>
<dbReference type="EMBL" id="SPVF01000083">
    <property type="protein sequence ID" value="TFW24714.1"/>
    <property type="molecule type" value="Genomic_DNA"/>
</dbReference>
<reference evidence="3 4" key="1">
    <citation type="submission" date="2019-03" db="EMBL/GenBank/DDBJ databases">
        <title>Draft Genome Sequence of Massilia arenosa sp. nov., a Novel Massilia Species Isolated from a Sandy-loam Maize Soil.</title>
        <authorList>
            <person name="Raths R."/>
            <person name="Peta V."/>
            <person name="Bucking H."/>
        </authorList>
    </citation>
    <scope>NUCLEOTIDE SEQUENCE [LARGE SCALE GENOMIC DNA]</scope>
    <source>
        <strain evidence="3 4">MC02</strain>
    </source>
</reference>
<dbReference type="InterPro" id="IPR011083">
    <property type="entry name" value="Phage_tail_collar_dom"/>
</dbReference>
<protein>
    <submittedName>
        <fullName evidence="3">Phage tail protein</fullName>
    </submittedName>
</protein>
<sequence>MIAGALAAASAVPLPAAAQAEPFIGQISCFPYNFVPRGWAALNGQLLSIAQNTALFALIGTTYGGNGQTTFALPDMRGRVMLSSGQGPGLAPRTIGEMSGTENTTITTANMPAHQHMVAPAASNSDATSISPAGLVPAAKSRTPLYTDAANSPTTMAATPSSIVGGSQPVSNMPPYLVMTCAIALEGIFPSRD</sequence>
<accession>A0A4Y9SLV0</accession>
<evidence type="ECO:0000259" key="2">
    <source>
        <dbReference type="Pfam" id="PF07484"/>
    </source>
</evidence>
<dbReference type="Pfam" id="PF07484">
    <property type="entry name" value="Collar"/>
    <property type="match status" value="1"/>
</dbReference>
<feature type="signal peptide" evidence="1">
    <location>
        <begin position="1"/>
        <end position="20"/>
    </location>
</feature>
<feature type="chain" id="PRO_5021334717" evidence="1">
    <location>
        <begin position="21"/>
        <end position="193"/>
    </location>
</feature>
<comment type="caution">
    <text evidence="3">The sequence shown here is derived from an EMBL/GenBank/DDBJ whole genome shotgun (WGS) entry which is preliminary data.</text>
</comment>
<organism evidence="3 4">
    <name type="scientific">Zemynaea arenosa</name>
    <dbReference type="NCBI Taxonomy" id="2561931"/>
    <lineage>
        <taxon>Bacteria</taxon>
        <taxon>Pseudomonadati</taxon>
        <taxon>Pseudomonadota</taxon>
        <taxon>Betaproteobacteria</taxon>
        <taxon>Burkholderiales</taxon>
        <taxon>Oxalobacteraceae</taxon>
        <taxon>Telluria group</taxon>
        <taxon>Zemynaea</taxon>
    </lineage>
</organism>
<dbReference type="SUPFAM" id="SSF88874">
    <property type="entry name" value="Receptor-binding domain of short tail fibre protein gp12"/>
    <property type="match status" value="1"/>
</dbReference>
<feature type="domain" description="Phage tail collar" evidence="2">
    <location>
        <begin position="25"/>
        <end position="80"/>
    </location>
</feature>
<evidence type="ECO:0000313" key="4">
    <source>
        <dbReference type="Proteomes" id="UP000298438"/>
    </source>
</evidence>
<evidence type="ECO:0000256" key="1">
    <source>
        <dbReference type="SAM" id="SignalP"/>
    </source>
</evidence>
<dbReference type="InterPro" id="IPR037053">
    <property type="entry name" value="Phage_tail_collar_dom_sf"/>
</dbReference>
<evidence type="ECO:0000313" key="3">
    <source>
        <dbReference type="EMBL" id="TFW24714.1"/>
    </source>
</evidence>
<keyword evidence="4" id="KW-1185">Reference proteome</keyword>